<accession>A0A7T2VYY0</accession>
<feature type="region of interest" description="Disordered" evidence="1">
    <location>
        <begin position="1"/>
        <end position="45"/>
    </location>
</feature>
<dbReference type="EMBL" id="CP065668">
    <property type="protein sequence ID" value="QPS07707.1"/>
    <property type="molecule type" value="Genomic_DNA"/>
</dbReference>
<proteinExistence type="predicted"/>
<evidence type="ECO:0000256" key="1">
    <source>
        <dbReference type="SAM" id="MobiDB-lite"/>
    </source>
</evidence>
<sequence>MPEKQDWPERHSFSRTESEGFMQENNPGPMKRLHAFAPQQAPQGL</sequence>
<feature type="compositionally biased region" description="Basic and acidic residues" evidence="1">
    <location>
        <begin position="1"/>
        <end position="18"/>
    </location>
</feature>
<evidence type="ECO:0000313" key="3">
    <source>
        <dbReference type="Proteomes" id="UP000594778"/>
    </source>
</evidence>
<gene>
    <name evidence="2" type="ORF">I6G66_26095</name>
</gene>
<dbReference type="AlphaFoldDB" id="A0A7T2VYY0"/>
<protein>
    <submittedName>
        <fullName evidence="2">Uncharacterized protein</fullName>
    </submittedName>
</protein>
<reference evidence="2 3" key="1">
    <citation type="submission" date="2020-12" db="EMBL/GenBank/DDBJ databases">
        <title>FDA dAtabase for Regulatory Grade micrObial Sequences (FDA-ARGOS): Supporting development and validation of Infectious Disease Dx tests.</title>
        <authorList>
            <person name="Sproer C."/>
            <person name="Gronow S."/>
            <person name="Severitt S."/>
            <person name="Schroder I."/>
            <person name="Tallon L."/>
            <person name="Sadzewicz L."/>
            <person name="Zhao X."/>
            <person name="Boylan J."/>
            <person name="Ott S."/>
            <person name="Bowen H."/>
            <person name="Vavikolanu K."/>
            <person name="Mehta A."/>
            <person name="Aluvathingal J."/>
            <person name="Nadendla S."/>
            <person name="Lowell S."/>
            <person name="Myers T."/>
            <person name="Yan Y."/>
            <person name="Sichtig H."/>
        </authorList>
    </citation>
    <scope>NUCLEOTIDE SEQUENCE [LARGE SCALE GENOMIC DNA]</scope>
    <source>
        <strain evidence="2 3">FDAARGOS_909</strain>
    </source>
</reference>
<organism evidence="2 3">
    <name type="scientific">Delftia acidovorans</name>
    <name type="common">Pseudomonas acidovorans</name>
    <name type="synonym">Comamonas acidovorans</name>
    <dbReference type="NCBI Taxonomy" id="80866"/>
    <lineage>
        <taxon>Bacteria</taxon>
        <taxon>Pseudomonadati</taxon>
        <taxon>Pseudomonadota</taxon>
        <taxon>Betaproteobacteria</taxon>
        <taxon>Burkholderiales</taxon>
        <taxon>Comamonadaceae</taxon>
        <taxon>Delftia</taxon>
    </lineage>
</organism>
<name>A0A7T2VYY0_DELAC</name>
<evidence type="ECO:0000313" key="2">
    <source>
        <dbReference type="EMBL" id="QPS07707.1"/>
    </source>
</evidence>
<dbReference type="Proteomes" id="UP000594778">
    <property type="component" value="Chromosome"/>
</dbReference>
<dbReference type="RefSeq" id="WP_197955207.1">
    <property type="nucleotide sequence ID" value="NZ_CP065668.1"/>
</dbReference>